<dbReference type="InterPro" id="IPR006311">
    <property type="entry name" value="TAT_signal"/>
</dbReference>
<feature type="domain" description="Peptidase C39-like" evidence="2">
    <location>
        <begin position="230"/>
        <end position="382"/>
    </location>
</feature>
<name>A0A6I3IPI0_9MICO</name>
<feature type="chain" id="PRO_5026097859" evidence="1">
    <location>
        <begin position="34"/>
        <end position="431"/>
    </location>
</feature>
<proteinExistence type="predicted"/>
<dbReference type="Pfam" id="PF13529">
    <property type="entry name" value="Peptidase_C39_2"/>
    <property type="match status" value="1"/>
</dbReference>
<gene>
    <name evidence="3" type="ORF">GGG17_07890</name>
</gene>
<evidence type="ECO:0000313" key="4">
    <source>
        <dbReference type="Proteomes" id="UP000431092"/>
    </source>
</evidence>
<evidence type="ECO:0000256" key="1">
    <source>
        <dbReference type="SAM" id="SignalP"/>
    </source>
</evidence>
<dbReference type="Proteomes" id="UP000431092">
    <property type="component" value="Unassembled WGS sequence"/>
</dbReference>
<accession>A0A6I3IPI0</accession>
<evidence type="ECO:0000313" key="3">
    <source>
        <dbReference type="EMBL" id="MTB71890.1"/>
    </source>
</evidence>
<keyword evidence="1" id="KW-0732">Signal</keyword>
<dbReference type="InterPro" id="IPR039564">
    <property type="entry name" value="Peptidase_C39-like"/>
</dbReference>
<dbReference type="Gene3D" id="3.90.70.10">
    <property type="entry name" value="Cysteine proteinases"/>
    <property type="match status" value="1"/>
</dbReference>
<keyword evidence="4" id="KW-1185">Reference proteome</keyword>
<protein>
    <submittedName>
        <fullName evidence="3">Peptidase C39 family protein</fullName>
    </submittedName>
</protein>
<dbReference type="AlphaFoldDB" id="A0A6I3IPI0"/>
<reference evidence="3 4" key="1">
    <citation type="submission" date="2019-11" db="EMBL/GenBank/DDBJ databases">
        <title>Whole genome sequencing identifies a novel species of the genus Arsenicicoccus isolated from human blood.</title>
        <authorList>
            <person name="Jeong J.H."/>
            <person name="Kweon O.J."/>
            <person name="Kim H.R."/>
            <person name="Kim T.-H."/>
            <person name="Ha S.-M."/>
            <person name="Lee M.-K."/>
        </authorList>
    </citation>
    <scope>NUCLEOTIDE SEQUENCE [LARGE SCALE GENOMIC DNA]</scope>
    <source>
        <strain evidence="3 4">MKL-02</strain>
    </source>
</reference>
<sequence length="431" mass="45624">MTDFSPSRRTVLAGAGAAATALALPLGSPSAQAAAVRNVRLWRCLGSALSGGYHTGTRYAAGTIVMGVPQGRLTYTDPYGPRTTRTYDHGTWTTGWYTPEFAMTQVIPSWRAITPGGTWISVWVQATTTSGATTQWFSLGRWSDIQPGSPYRMTVNGQADAYANVATDTLRAKAGYAFRSWRLRITLNRPAGTTATPTVTAANVMSSAVPTGSTVSVPVSPVGGARGVVLAVPTYSQMVHAGHYPSLNGGGEAWCSGTSTAMVLDYWKAGPGSTEVAWVSPKPHTNPQVDHAVAKAFDYGYNGSGNWAFNTAYAGTRGLDAFVTRLRSLNEAERFIAAGIPLVISTSFTSSQLTGAGFGTNGHLMVIVGFDGAGNVVVNDPASGMRASNAYVRKTYNRAQLENAWARSGGTTYVMRPTWKALPAALAQRNW</sequence>
<dbReference type="RefSeq" id="WP_154593190.1">
    <property type="nucleotide sequence ID" value="NZ_WLVL01000028.1"/>
</dbReference>
<evidence type="ECO:0000259" key="2">
    <source>
        <dbReference type="Pfam" id="PF13529"/>
    </source>
</evidence>
<dbReference type="PROSITE" id="PS51318">
    <property type="entry name" value="TAT"/>
    <property type="match status" value="1"/>
</dbReference>
<organism evidence="3 4">
    <name type="scientific">Arsenicicoccus cauae</name>
    <dbReference type="NCBI Taxonomy" id="2663847"/>
    <lineage>
        <taxon>Bacteria</taxon>
        <taxon>Bacillati</taxon>
        <taxon>Actinomycetota</taxon>
        <taxon>Actinomycetes</taxon>
        <taxon>Micrococcales</taxon>
        <taxon>Intrasporangiaceae</taxon>
        <taxon>Arsenicicoccus</taxon>
    </lineage>
</organism>
<comment type="caution">
    <text evidence="3">The sequence shown here is derived from an EMBL/GenBank/DDBJ whole genome shotgun (WGS) entry which is preliminary data.</text>
</comment>
<feature type="signal peptide" evidence="1">
    <location>
        <begin position="1"/>
        <end position="33"/>
    </location>
</feature>
<dbReference type="EMBL" id="WLVL01000028">
    <property type="protein sequence ID" value="MTB71890.1"/>
    <property type="molecule type" value="Genomic_DNA"/>
</dbReference>